<organism evidence="6 7">
    <name type="scientific">Pocillopora damicornis</name>
    <name type="common">Cauliflower coral</name>
    <name type="synonym">Millepora damicornis</name>
    <dbReference type="NCBI Taxonomy" id="46731"/>
    <lineage>
        <taxon>Eukaryota</taxon>
        <taxon>Metazoa</taxon>
        <taxon>Cnidaria</taxon>
        <taxon>Anthozoa</taxon>
        <taxon>Hexacorallia</taxon>
        <taxon>Scleractinia</taxon>
        <taxon>Astrocoeniina</taxon>
        <taxon>Pocilloporidae</taxon>
        <taxon>Pocillopora</taxon>
    </lineage>
</organism>
<feature type="binding site" description="axial binding residue" evidence="5">
    <location>
        <position position="412"/>
    </location>
    <ligand>
        <name>heme b</name>
        <dbReference type="ChEBI" id="CHEBI:60344"/>
    </ligand>
    <ligandPart>
        <name>Fe</name>
        <dbReference type="ChEBI" id="CHEBI:18248"/>
    </ligandPart>
</feature>
<keyword evidence="2" id="KW-0964">Secreted</keyword>
<dbReference type="PANTHER" id="PTHR11475">
    <property type="entry name" value="OXIDASE/PEROXIDASE"/>
    <property type="match status" value="1"/>
</dbReference>
<evidence type="ECO:0000313" key="7">
    <source>
        <dbReference type="Proteomes" id="UP000275408"/>
    </source>
</evidence>
<evidence type="ECO:0000256" key="3">
    <source>
        <dbReference type="ARBA" id="ARBA00022729"/>
    </source>
</evidence>
<dbReference type="AlphaFoldDB" id="A0A3M6UJ78"/>
<dbReference type="Gene3D" id="1.10.640.10">
    <property type="entry name" value="Haem peroxidase domain superfamily, animal type"/>
    <property type="match status" value="1"/>
</dbReference>
<comment type="subcellular location">
    <subcellularLocation>
        <location evidence="1">Secreted</location>
    </subcellularLocation>
</comment>
<dbReference type="EMBL" id="RCHS01001413">
    <property type="protein sequence ID" value="RMX53696.1"/>
    <property type="molecule type" value="Genomic_DNA"/>
</dbReference>
<sequence>MSDGGWNRKDKADDEVSFADVHSSKKEVWFSRLTEKSLLCFILLMVMWKIPLSVGNLFTRDVLQSILTEKCEPVPLAVQLICFRRRYRTYDGSCNNLCNITKGSALRPFARLLPPAYEDGTYAPRTLGSNNESLPNARNISTIVFVSSTGNDDNMTPNFTHVTMTWGQFLDHDITLTQGNNTADCGNNSLPCRGHDEGCISIDILKGNELKDNRSAVCIPLRRSAIQDGEQVNLVSAFIDGSQIYGANRREADLLRDRTANLGLLRVASFPLSSAKSPLLPKAEAQTFCRSHNPTKKPCFLAGDHARVNENPALVAMHTIWAREHNRIANYLHVLNPPWQDERLFQEARKIVIAKLQHITYNEWLPIFFNEDLRRRANILLEPKDTFFSGYNSQVNPEITNAFATAALRVGHTLIKDNLGQFGRQFRQRGSISTKTFFDPSPLYAKSGNGLTGILLGLVTQTSQKVDRFFAPAVRENLLMKGSTFEGIVGDLAAINIQRGRDHGLPPYNQFRGMCGLVRAASIDDLTNINATQRERLRMAYNDNVDDIDLYVGGVSEAPLPGSILGGTFSCILTRGFENLRVGDRFWYERNDSYTGFTTGQLNAIRNATLARVLCDNSDGILKITPNVFRERSGSNNLTYCDDLRVVNLNEWMEEPGHNESCQYETVAKDVIPQD</sequence>
<keyword evidence="4" id="KW-0325">Glycoprotein</keyword>
<evidence type="ECO:0000256" key="2">
    <source>
        <dbReference type="ARBA" id="ARBA00022525"/>
    </source>
</evidence>
<dbReference type="FunFam" id="1.10.640.10:FF:000003">
    <property type="entry name" value="chorion peroxidase"/>
    <property type="match status" value="1"/>
</dbReference>
<dbReference type="GO" id="GO:0020037">
    <property type="term" value="F:heme binding"/>
    <property type="evidence" value="ECO:0007669"/>
    <property type="project" value="InterPro"/>
</dbReference>
<evidence type="ECO:0000313" key="6">
    <source>
        <dbReference type="EMBL" id="RMX53696.1"/>
    </source>
</evidence>
<comment type="caution">
    <text evidence="6">The sequence shown here is derived from an EMBL/GenBank/DDBJ whole genome shotgun (WGS) entry which is preliminary data.</text>
</comment>
<keyword evidence="3" id="KW-0732">Signal</keyword>
<evidence type="ECO:0008006" key="8">
    <source>
        <dbReference type="Google" id="ProtNLM"/>
    </source>
</evidence>
<gene>
    <name evidence="6" type="ORF">pdam_00000344</name>
</gene>
<dbReference type="GO" id="GO:0046872">
    <property type="term" value="F:metal ion binding"/>
    <property type="evidence" value="ECO:0007669"/>
    <property type="project" value="UniProtKB-KW"/>
</dbReference>
<keyword evidence="5" id="KW-0479">Metal-binding</keyword>
<protein>
    <recommendedName>
        <fullName evidence="8">Peroxidase</fullName>
    </recommendedName>
</protein>
<dbReference type="InterPro" id="IPR010255">
    <property type="entry name" value="Haem_peroxidase_sf"/>
</dbReference>
<proteinExistence type="predicted"/>
<dbReference type="CDD" id="cd09823">
    <property type="entry name" value="peroxinectin_like"/>
    <property type="match status" value="1"/>
</dbReference>
<dbReference type="PRINTS" id="PR00457">
    <property type="entry name" value="ANPEROXIDASE"/>
</dbReference>
<dbReference type="Proteomes" id="UP000275408">
    <property type="component" value="Unassembled WGS sequence"/>
</dbReference>
<name>A0A3M6UJ78_POCDA</name>
<dbReference type="PANTHER" id="PTHR11475:SF4">
    <property type="entry name" value="CHORION PEROXIDASE"/>
    <property type="match status" value="1"/>
</dbReference>
<dbReference type="GO" id="GO:0005576">
    <property type="term" value="C:extracellular region"/>
    <property type="evidence" value="ECO:0007669"/>
    <property type="project" value="UniProtKB-SubCell"/>
</dbReference>
<accession>A0A3M6UJ78</accession>
<dbReference type="InterPro" id="IPR019791">
    <property type="entry name" value="Haem_peroxidase_animal"/>
</dbReference>
<evidence type="ECO:0000256" key="1">
    <source>
        <dbReference type="ARBA" id="ARBA00004613"/>
    </source>
</evidence>
<dbReference type="GO" id="GO:0006979">
    <property type="term" value="P:response to oxidative stress"/>
    <property type="evidence" value="ECO:0007669"/>
    <property type="project" value="InterPro"/>
</dbReference>
<keyword evidence="5" id="KW-0408">Iron</keyword>
<evidence type="ECO:0000256" key="4">
    <source>
        <dbReference type="ARBA" id="ARBA00023180"/>
    </source>
</evidence>
<dbReference type="SUPFAM" id="SSF48113">
    <property type="entry name" value="Heme-dependent peroxidases"/>
    <property type="match status" value="1"/>
</dbReference>
<keyword evidence="7" id="KW-1185">Reference proteome</keyword>
<dbReference type="Pfam" id="PF03098">
    <property type="entry name" value="An_peroxidase"/>
    <property type="match status" value="1"/>
</dbReference>
<dbReference type="InterPro" id="IPR037120">
    <property type="entry name" value="Haem_peroxidase_sf_animal"/>
</dbReference>
<evidence type="ECO:0000256" key="5">
    <source>
        <dbReference type="PIRSR" id="PIRSR619791-2"/>
    </source>
</evidence>
<feature type="non-terminal residue" evidence="6">
    <location>
        <position position="675"/>
    </location>
</feature>
<dbReference type="PROSITE" id="PS50292">
    <property type="entry name" value="PEROXIDASE_3"/>
    <property type="match status" value="1"/>
</dbReference>
<reference evidence="6 7" key="1">
    <citation type="journal article" date="2018" name="Sci. Rep.">
        <title>Comparative analysis of the Pocillopora damicornis genome highlights role of immune system in coral evolution.</title>
        <authorList>
            <person name="Cunning R."/>
            <person name="Bay R.A."/>
            <person name="Gillette P."/>
            <person name="Baker A.C."/>
            <person name="Traylor-Knowles N."/>
        </authorList>
    </citation>
    <scope>NUCLEOTIDE SEQUENCE [LARGE SCALE GENOMIC DNA]</scope>
    <source>
        <strain evidence="6">RSMAS</strain>
        <tissue evidence="6">Whole animal</tissue>
    </source>
</reference>
<dbReference type="OrthoDB" id="823504at2759"/>
<keyword evidence="5" id="KW-0349">Heme</keyword>
<dbReference type="GO" id="GO:0004601">
    <property type="term" value="F:peroxidase activity"/>
    <property type="evidence" value="ECO:0007669"/>
    <property type="project" value="InterPro"/>
</dbReference>